<evidence type="ECO:0000256" key="1">
    <source>
        <dbReference type="PROSITE-ProRule" id="PRU00339"/>
    </source>
</evidence>
<dbReference type="RefSeq" id="WP_073177408.1">
    <property type="nucleotide sequence ID" value="NZ_FQYI01000001.1"/>
</dbReference>
<dbReference type="Pfam" id="PF13181">
    <property type="entry name" value="TPR_8"/>
    <property type="match status" value="1"/>
</dbReference>
<evidence type="ECO:0000313" key="3">
    <source>
        <dbReference type="EMBL" id="SHI31779.1"/>
    </source>
</evidence>
<dbReference type="SUPFAM" id="SSF48452">
    <property type="entry name" value="TPR-like"/>
    <property type="match status" value="2"/>
</dbReference>
<evidence type="ECO:0000313" key="4">
    <source>
        <dbReference type="Proteomes" id="UP000184335"/>
    </source>
</evidence>
<keyword evidence="1" id="KW-0802">TPR repeat</keyword>
<keyword evidence="2" id="KW-0732">Signal</keyword>
<dbReference type="PROSITE" id="PS50005">
    <property type="entry name" value="TPR"/>
    <property type="match status" value="3"/>
</dbReference>
<dbReference type="PANTHER" id="PTHR12558">
    <property type="entry name" value="CELL DIVISION CYCLE 16,23,27"/>
    <property type="match status" value="1"/>
</dbReference>
<dbReference type="OrthoDB" id="638548at2"/>
<proteinExistence type="predicted"/>
<dbReference type="EMBL" id="FQYI01000001">
    <property type="protein sequence ID" value="SHI31779.1"/>
    <property type="molecule type" value="Genomic_DNA"/>
</dbReference>
<dbReference type="SMART" id="SM00028">
    <property type="entry name" value="TPR"/>
    <property type="match status" value="8"/>
</dbReference>
<feature type="signal peptide" evidence="2">
    <location>
        <begin position="1"/>
        <end position="24"/>
    </location>
</feature>
<name>A0A1M6A5S5_9FLAO</name>
<protein>
    <submittedName>
        <fullName evidence="3">Tfp pilus assembly protein PilF</fullName>
    </submittedName>
</protein>
<dbReference type="STRING" id="1118202.SAMN05443429_101159"/>
<feature type="repeat" description="TPR" evidence="1">
    <location>
        <begin position="165"/>
        <end position="198"/>
    </location>
</feature>
<feature type="repeat" description="TPR" evidence="1">
    <location>
        <begin position="199"/>
        <end position="232"/>
    </location>
</feature>
<accession>A0A1M6A5S5</accession>
<feature type="chain" id="PRO_5012657855" evidence="2">
    <location>
        <begin position="25"/>
        <end position="554"/>
    </location>
</feature>
<dbReference type="Proteomes" id="UP000184335">
    <property type="component" value="Unassembled WGS sequence"/>
</dbReference>
<dbReference type="Gene3D" id="1.25.40.10">
    <property type="entry name" value="Tetratricopeptide repeat domain"/>
    <property type="match status" value="3"/>
</dbReference>
<sequence length="554" mass="61708">MERIFLNRISVAAATFILAGTANAQNLQQGIASADSHKYAAAKENYKAMIQQNPKDGSNYFYLGNIFLLQTDPNFEEASKYFNEGLAVDSRSTLNKIGLATVKLGNGDKSAVSEITNLVAKSKDSEELYRAAQALTLFEKNNAPDAAIDLLNRAIERSGKSGVPAYYYYSLGDAYRLKKDPGQAMTAYDKALPLAKNKASVYTRMATLWMAAQQYQQAEANIKKAIQADPTYAPAYMAQANYNYKFQKPDAMTQDLLNYTKYADEDPYTTLEIAKLYFSNADYSNAKQTLDKVFDKVDDPIKYKLRAYIQYSADRDYSSAKQNLDTFMTTVKDKSRIQPADRGLEGLLIAALAKDEKDSAKKSSLMQQARQKVDIAKNAQDETLDWNREFAFQSGSVGAEATASSGEVAGPTNPKIESLKKKVAANPNDSNLLVELGTAYQEANNWKGALSTWQKMAQLVPDWEYSYYGQGVAYQQLNNEEMAKQSYQKYIDTLTKKPAAEQEANKTTLSYAYYLTAYFSQQSDPAKAKEYAQKAVDLNPGYEDAVKLNKALNK</sequence>
<dbReference type="InterPro" id="IPR019734">
    <property type="entry name" value="TPR_rpt"/>
</dbReference>
<reference evidence="3 4" key="1">
    <citation type="submission" date="2016-11" db="EMBL/GenBank/DDBJ databases">
        <authorList>
            <person name="Jaros S."/>
            <person name="Januszkiewicz K."/>
            <person name="Wedrychowicz H."/>
        </authorList>
    </citation>
    <scope>NUCLEOTIDE SEQUENCE [LARGE SCALE GENOMIC DNA]</scope>
    <source>
        <strain evidence="3 4">DSM 25479</strain>
    </source>
</reference>
<evidence type="ECO:0000256" key="2">
    <source>
        <dbReference type="SAM" id="SignalP"/>
    </source>
</evidence>
<dbReference type="InterPro" id="IPR011990">
    <property type="entry name" value="TPR-like_helical_dom_sf"/>
</dbReference>
<dbReference type="Pfam" id="PF13432">
    <property type="entry name" value="TPR_16"/>
    <property type="match status" value="1"/>
</dbReference>
<gene>
    <name evidence="3" type="ORF">SAMN05443429_101159</name>
</gene>
<organism evidence="3 4">
    <name type="scientific">Cruoricaptor ignavus</name>
    <dbReference type="NCBI Taxonomy" id="1118202"/>
    <lineage>
        <taxon>Bacteria</taxon>
        <taxon>Pseudomonadati</taxon>
        <taxon>Bacteroidota</taxon>
        <taxon>Flavobacteriia</taxon>
        <taxon>Flavobacteriales</taxon>
        <taxon>Weeksellaceae</taxon>
        <taxon>Cruoricaptor</taxon>
    </lineage>
</organism>
<keyword evidence="4" id="KW-1185">Reference proteome</keyword>
<dbReference type="AlphaFoldDB" id="A0A1M6A5S5"/>
<feature type="repeat" description="TPR" evidence="1">
    <location>
        <begin position="430"/>
        <end position="463"/>
    </location>
</feature>
<dbReference type="PANTHER" id="PTHR12558:SF13">
    <property type="entry name" value="CELL DIVISION CYCLE PROTEIN 27 HOMOLOG"/>
    <property type="match status" value="1"/>
</dbReference>